<sequence length="96" mass="10805">MNNVWGIIKKYIWQNINLVAAHINLFMFVYKLPQNAALATQNLPPNLPTPNCSTATLSPPCWCSCTHVECQQKVLGAKAQMARMHDATSRAEYCLR</sequence>
<proteinExistence type="predicted"/>
<reference evidence="2" key="1">
    <citation type="journal article" date="2016" name="Nature">
        <title>Genome evolution in the allotetraploid frog Xenopus laevis.</title>
        <authorList>
            <person name="Session A.M."/>
            <person name="Uno Y."/>
            <person name="Kwon T."/>
            <person name="Chapman J.A."/>
            <person name="Toyoda A."/>
            <person name="Takahashi S."/>
            <person name="Fukui A."/>
            <person name="Hikosaka A."/>
            <person name="Suzuki A."/>
            <person name="Kondo M."/>
            <person name="van Heeringen S.J."/>
            <person name="Quigley I."/>
            <person name="Heinz S."/>
            <person name="Ogino H."/>
            <person name="Ochi H."/>
            <person name="Hellsten U."/>
            <person name="Lyons J.B."/>
            <person name="Simakov O."/>
            <person name="Putnam N."/>
            <person name="Stites J."/>
            <person name="Kuroki Y."/>
            <person name="Tanaka T."/>
            <person name="Michiue T."/>
            <person name="Watanabe M."/>
            <person name="Bogdanovic O."/>
            <person name="Lister R."/>
            <person name="Georgiou G."/>
            <person name="Paranjpe S.S."/>
            <person name="van Kruijsbergen I."/>
            <person name="Shu S."/>
            <person name="Carlson J."/>
            <person name="Kinoshita T."/>
            <person name="Ohta Y."/>
            <person name="Mawaribuchi S."/>
            <person name="Jenkins J."/>
            <person name="Grimwood J."/>
            <person name="Schmutz J."/>
            <person name="Mitros T."/>
            <person name="Mozaffari S.V."/>
            <person name="Suzuki Y."/>
            <person name="Haramoto Y."/>
            <person name="Yamamoto T.S."/>
            <person name="Takagi C."/>
            <person name="Heald R."/>
            <person name="Miller K."/>
            <person name="Haudenschild C."/>
            <person name="Kitzman J."/>
            <person name="Nakayama T."/>
            <person name="Izutsu Y."/>
            <person name="Robert J."/>
            <person name="Fortriede J."/>
            <person name="Burns K."/>
            <person name="Lotay V."/>
            <person name="Karimi K."/>
            <person name="Yasuoka Y."/>
            <person name="Dichmann D.S."/>
            <person name="Flajnik M.F."/>
            <person name="Houston D.W."/>
            <person name="Shendure J."/>
            <person name="DuPasquier L."/>
            <person name="Vize P.D."/>
            <person name="Zorn A.M."/>
            <person name="Ito M."/>
            <person name="Marcotte E.M."/>
            <person name="Wallingford J.B."/>
            <person name="Ito Y."/>
            <person name="Asashima M."/>
            <person name="Ueno N."/>
            <person name="Matsuda Y."/>
            <person name="Veenstra G.J."/>
            <person name="Fujiyama A."/>
            <person name="Harland R.M."/>
            <person name="Taira M."/>
            <person name="Rokhsar D.S."/>
        </authorList>
    </citation>
    <scope>NUCLEOTIDE SEQUENCE [LARGE SCALE GENOMIC DNA]</scope>
    <source>
        <strain evidence="2">J</strain>
    </source>
</reference>
<dbReference type="Proteomes" id="UP000694892">
    <property type="component" value="Chromosome 2L"/>
</dbReference>
<name>A0A974DQR2_XENLA</name>
<dbReference type="EMBL" id="CM004468">
    <property type="protein sequence ID" value="OCT94977.1"/>
    <property type="molecule type" value="Genomic_DNA"/>
</dbReference>
<accession>A0A974DQR2</accession>
<gene>
    <name evidence="1" type="ORF">XELAEV_18012661mg</name>
</gene>
<evidence type="ECO:0000313" key="1">
    <source>
        <dbReference type="EMBL" id="OCT94977.1"/>
    </source>
</evidence>
<dbReference type="AlphaFoldDB" id="A0A974DQR2"/>
<evidence type="ECO:0000313" key="2">
    <source>
        <dbReference type="Proteomes" id="UP000694892"/>
    </source>
</evidence>
<organism evidence="1 2">
    <name type="scientific">Xenopus laevis</name>
    <name type="common">African clawed frog</name>
    <dbReference type="NCBI Taxonomy" id="8355"/>
    <lineage>
        <taxon>Eukaryota</taxon>
        <taxon>Metazoa</taxon>
        <taxon>Chordata</taxon>
        <taxon>Craniata</taxon>
        <taxon>Vertebrata</taxon>
        <taxon>Euteleostomi</taxon>
        <taxon>Amphibia</taxon>
        <taxon>Batrachia</taxon>
        <taxon>Anura</taxon>
        <taxon>Pipoidea</taxon>
        <taxon>Pipidae</taxon>
        <taxon>Xenopodinae</taxon>
        <taxon>Xenopus</taxon>
        <taxon>Xenopus</taxon>
    </lineage>
</organism>
<protein>
    <submittedName>
        <fullName evidence="1">Uncharacterized protein</fullName>
    </submittedName>
</protein>